<evidence type="ECO:0000313" key="5">
    <source>
        <dbReference type="Proteomes" id="UP000008974"/>
    </source>
</evidence>
<dbReference type="EMBL" id="ACVC01000173">
    <property type="protein sequence ID" value="EFO62616.1"/>
    <property type="molecule type" value="Genomic_DNA"/>
</dbReference>
<evidence type="ECO:0000256" key="2">
    <source>
        <dbReference type="SAM" id="SignalP"/>
    </source>
</evidence>
<evidence type="ECO:0000259" key="3">
    <source>
        <dbReference type="SMART" id="SM00181"/>
    </source>
</evidence>
<accession>E1F4L3</accession>
<feature type="domain" description="EGF-like" evidence="3">
    <location>
        <begin position="500"/>
        <end position="532"/>
    </location>
</feature>
<feature type="domain" description="EGF-like" evidence="3">
    <location>
        <begin position="465"/>
        <end position="495"/>
    </location>
</feature>
<proteinExistence type="predicted"/>
<sequence>MYVLLGLVLLSIGFLCIDIDSESSPFENSIDSKDPRVEALVLVTCASDANRRTCALGMCLNLGSAELCLKCVPGLLLIDGACVGQDSYEVAFAGCEIDPESYACLSCSSLKYHVYNGGCFGAASGIFEFAEPPERGSTPTCEEVISFNMFQTVPGKCKQKHCNIDLGGNKYCSRCSVKSEYLVDGKCLSSTNNGACTSQDSPDGTCKSCGAGYFLYKGGCYSITHGAPGNLICKEVDTAPGVCKLCQDGFFRLPEPAADRHSCMLCNDTSEYEYDVPDSYYDVRTFTGVKDCRKCSFKGEVTTSLNKPVCEACHSDYYLLSREDSAMCLSSQECASTYFRKTVDGTNLCVFCGDTSRGGLDGCSKCTYAANTEIVTCESCLLYQYEKVVNNVLTCVSLDECTAPYYPKDSDDADNIWDKQCLLCSDTTKNGIQDCTACTYTSTGLKCIACSGTKKPNAAGSMCYDCNIVNCEECSSSMVCSRCAPGYIISSSACIVDPSPCSVLGCKTCVSGNKQLCSVCQEGFYKDGTTCRKCATGCTVCSGAGAQCTSCEQDRFLLKSGSSDSGSCVTACGDGHFEDTTLKVCTRCSNAHCKRCAGPSFCTRCNDDMYLKLTPSSTECVSGPQCYTESFPQEDFDRGNKCVPCGDNLVGISNCVECTLDGGLLSCSKCKSGSLLDLFRRTCVTQCPQNSTPKEENGAMACICEDNYAPSDDGTLCEPTKPCPQYQGCARCDSLDRCVQCVDASDNIQLDNMTCQRSCPSGATVKRGRCHCMGGQVPSGNACVDPPNNSASKLSTGMIAGISVASVAIVVVIIGCLVWFFLRKKSSGSSTREPSLFRPLSS</sequence>
<protein>
    <submittedName>
        <fullName evidence="4">High cysteine membrane protein Group 2</fullName>
    </submittedName>
</protein>
<organism evidence="4 5">
    <name type="scientific">Giardia intestinalis (strain P15)</name>
    <name type="common">Giardia lamblia</name>
    <dbReference type="NCBI Taxonomy" id="658858"/>
    <lineage>
        <taxon>Eukaryota</taxon>
        <taxon>Metamonada</taxon>
        <taxon>Diplomonadida</taxon>
        <taxon>Hexamitidae</taxon>
        <taxon>Giardiinae</taxon>
        <taxon>Giardia</taxon>
    </lineage>
</organism>
<feature type="domain" description="EGF-like" evidence="3">
    <location>
        <begin position="174"/>
        <end position="221"/>
    </location>
</feature>
<dbReference type="InterPro" id="IPR000742">
    <property type="entry name" value="EGF"/>
</dbReference>
<evidence type="ECO:0000256" key="1">
    <source>
        <dbReference type="SAM" id="Phobius"/>
    </source>
</evidence>
<feature type="domain" description="EGF-like" evidence="3">
    <location>
        <begin position="44"/>
        <end position="83"/>
    </location>
</feature>
<dbReference type="VEuPathDB" id="GiardiaDB:GLP15_3901"/>
<dbReference type="InterPro" id="IPR009030">
    <property type="entry name" value="Growth_fac_rcpt_cys_sf"/>
</dbReference>
<dbReference type="InterPro" id="IPR006212">
    <property type="entry name" value="Furin_repeat"/>
</dbReference>
<evidence type="ECO:0000313" key="4">
    <source>
        <dbReference type="EMBL" id="EFO62616.1"/>
    </source>
</evidence>
<dbReference type="OrthoDB" id="430044at2759"/>
<dbReference type="SMART" id="SM00261">
    <property type="entry name" value="FU"/>
    <property type="match status" value="6"/>
</dbReference>
<keyword evidence="1" id="KW-1133">Transmembrane helix</keyword>
<comment type="caution">
    <text evidence="4">The sequence shown here is derived from an EMBL/GenBank/DDBJ whole genome shotgun (WGS) entry which is preliminary data.</text>
</comment>
<dbReference type="PANTHER" id="PTHR23275:SF100">
    <property type="entry name" value="EGF-LIKE DOMAIN-CONTAINING PROTEIN"/>
    <property type="match status" value="1"/>
</dbReference>
<gene>
    <name evidence="4" type="ORF">GLP15_3901</name>
</gene>
<dbReference type="PANTHER" id="PTHR23275">
    <property type="entry name" value="CABRIOLET.-RELATED"/>
    <property type="match status" value="1"/>
</dbReference>
<dbReference type="SUPFAM" id="SSF57184">
    <property type="entry name" value="Growth factor receptor domain"/>
    <property type="match status" value="1"/>
</dbReference>
<keyword evidence="1" id="KW-0472">Membrane</keyword>
<dbReference type="Gene3D" id="2.10.220.10">
    <property type="entry name" value="Hormone Receptor, Insulin-like Growth Factor Receptor 1, Chain A, domain 2"/>
    <property type="match status" value="2"/>
</dbReference>
<feature type="signal peptide" evidence="2">
    <location>
        <begin position="1"/>
        <end position="21"/>
    </location>
</feature>
<feature type="domain" description="EGF-like" evidence="3">
    <location>
        <begin position="731"/>
        <end position="771"/>
    </location>
</feature>
<name>E1F4L3_GIAIA</name>
<feature type="chain" id="PRO_5003145187" evidence="2">
    <location>
        <begin position="22"/>
        <end position="842"/>
    </location>
</feature>
<dbReference type="SMART" id="SM00181">
    <property type="entry name" value="EGF"/>
    <property type="match status" value="7"/>
</dbReference>
<feature type="domain" description="EGF-like" evidence="3">
    <location>
        <begin position="644"/>
        <end position="684"/>
    </location>
</feature>
<dbReference type="AlphaFoldDB" id="E1F4L3"/>
<dbReference type="InterPro" id="IPR005127">
    <property type="entry name" value="Giardia_VSP"/>
</dbReference>
<feature type="domain" description="EGF-like" evidence="3">
    <location>
        <begin position="533"/>
        <end position="569"/>
    </location>
</feature>
<dbReference type="Pfam" id="PF03302">
    <property type="entry name" value="VSP"/>
    <property type="match status" value="1"/>
</dbReference>
<dbReference type="OMA" id="MYSCHCD"/>
<reference evidence="4 5" key="1">
    <citation type="journal article" date="2010" name="BMC Genomics">
        <title>Genome analysis and comparative genomics of a Giardia intestinalis assemblage E isolate.</title>
        <authorList>
            <person name="Jerlstrom-Hultqvist J."/>
            <person name="Franzen O."/>
            <person name="Ankarklev J."/>
            <person name="Xu F."/>
            <person name="Nohynkova E."/>
            <person name="Andersson J.O."/>
            <person name="Svard S.G."/>
            <person name="Andersson B."/>
        </authorList>
    </citation>
    <scope>NUCLEOTIDE SEQUENCE [LARGE SCALE GENOMIC DNA]</scope>
    <source>
        <strain evidence="4 5">P15</strain>
    </source>
</reference>
<keyword evidence="1" id="KW-0812">Transmembrane</keyword>
<keyword evidence="2" id="KW-0732">Signal</keyword>
<dbReference type="Proteomes" id="UP000008974">
    <property type="component" value="Unassembled WGS sequence"/>
</dbReference>
<feature type="transmembrane region" description="Helical" evidence="1">
    <location>
        <begin position="798"/>
        <end position="822"/>
    </location>
</feature>
<dbReference type="InterPro" id="IPR052798">
    <property type="entry name" value="Giardia_VSA"/>
</dbReference>